<comment type="caution">
    <text evidence="1">The sequence shown here is derived from an EMBL/GenBank/DDBJ whole genome shotgun (WGS) entry which is preliminary data.</text>
</comment>
<proteinExistence type="predicted"/>
<evidence type="ECO:0000313" key="2">
    <source>
        <dbReference type="Proteomes" id="UP000766486"/>
    </source>
</evidence>
<reference evidence="1 2" key="1">
    <citation type="submission" date="2019-06" db="EMBL/GenBank/DDBJ databases">
        <authorList>
            <person name="Broberg M."/>
        </authorList>
    </citation>
    <scope>NUCLEOTIDE SEQUENCE [LARGE SCALE GENOMIC DNA]</scope>
</reference>
<dbReference type="Proteomes" id="UP000766486">
    <property type="component" value="Unassembled WGS sequence"/>
</dbReference>
<organism evidence="1 2">
    <name type="scientific">Bionectria ochroleuca</name>
    <name type="common">Gliocladium roseum</name>
    <dbReference type="NCBI Taxonomy" id="29856"/>
    <lineage>
        <taxon>Eukaryota</taxon>
        <taxon>Fungi</taxon>
        <taxon>Dikarya</taxon>
        <taxon>Ascomycota</taxon>
        <taxon>Pezizomycotina</taxon>
        <taxon>Sordariomycetes</taxon>
        <taxon>Hypocreomycetidae</taxon>
        <taxon>Hypocreales</taxon>
        <taxon>Bionectriaceae</taxon>
        <taxon>Clonostachys</taxon>
    </lineage>
</organism>
<name>A0ABY6UNR3_BIOOC</name>
<accession>A0ABY6UNR3</accession>
<keyword evidence="2" id="KW-1185">Reference proteome</keyword>
<dbReference type="InterPro" id="IPR021848">
    <property type="entry name" value="HODM_asu-like"/>
</dbReference>
<gene>
    <name evidence="1" type="ORF">CLO192961_LOCUS305655</name>
</gene>
<protein>
    <submittedName>
        <fullName evidence="1">Uncharacterized protein</fullName>
    </submittedName>
</protein>
<evidence type="ECO:0000313" key="1">
    <source>
        <dbReference type="EMBL" id="VUC31658.1"/>
    </source>
</evidence>
<dbReference type="Pfam" id="PF11927">
    <property type="entry name" value="HODM_asu-like"/>
    <property type="match status" value="1"/>
</dbReference>
<sequence>MEKGPHACLGIKKTCSNDWVEIDQSYLSRYKYKRQLFAQHPQDTICFRPGSEEASFESLYALVDFLPRRYPTMFLKTEHGIKNLVTNDDWNLEREADTWKSYHPLQVMGLLSTEDWFIMKTDDDGETTRLVAGANCFPAGWKLRQRVGLSLWEIHAGKVPQYEEKLAKSMDRYFLRLRADQPYMRFNYAIDLSSELFHIESHHNLSEENLNHDVTLEQLHLRVERQVLQRLPNSKAIAFSIRTYVTPITDVCKDLTVARALRTSVSSYTEDVAKYKNKALWNDVLMKHLDDILDKPMDK</sequence>
<dbReference type="EMBL" id="CABFNS010000833">
    <property type="protein sequence ID" value="VUC31658.1"/>
    <property type="molecule type" value="Genomic_DNA"/>
</dbReference>